<proteinExistence type="predicted"/>
<feature type="region of interest" description="Disordered" evidence="1">
    <location>
        <begin position="1"/>
        <end position="79"/>
    </location>
</feature>
<dbReference type="Proteomes" id="UP000297280">
    <property type="component" value="Unassembled WGS sequence"/>
</dbReference>
<dbReference type="AlphaFoldDB" id="A0A4Z1K8V0"/>
<evidence type="ECO:0000256" key="1">
    <source>
        <dbReference type="SAM" id="MobiDB-lite"/>
    </source>
</evidence>
<gene>
    <name evidence="2" type="ORF">BPOR_0927g00030</name>
</gene>
<organism evidence="2 3">
    <name type="scientific">Botrytis porri</name>
    <dbReference type="NCBI Taxonomy" id="87229"/>
    <lineage>
        <taxon>Eukaryota</taxon>
        <taxon>Fungi</taxon>
        <taxon>Dikarya</taxon>
        <taxon>Ascomycota</taxon>
        <taxon>Pezizomycotina</taxon>
        <taxon>Leotiomycetes</taxon>
        <taxon>Helotiales</taxon>
        <taxon>Sclerotiniaceae</taxon>
        <taxon>Botrytis</taxon>
    </lineage>
</organism>
<dbReference type="EMBL" id="PQXO01000921">
    <property type="protein sequence ID" value="TGO82080.1"/>
    <property type="molecule type" value="Genomic_DNA"/>
</dbReference>
<reference evidence="2 3" key="1">
    <citation type="submission" date="2017-12" db="EMBL/GenBank/DDBJ databases">
        <title>Comparative genomics of Botrytis spp.</title>
        <authorList>
            <person name="Valero-Jimenez C.A."/>
            <person name="Tapia P."/>
            <person name="Veloso J."/>
            <person name="Silva-Moreno E."/>
            <person name="Staats M."/>
            <person name="Valdes J.H."/>
            <person name="Van Kan J.A.L."/>
        </authorList>
    </citation>
    <scope>NUCLEOTIDE SEQUENCE [LARGE SCALE GENOMIC DNA]</scope>
    <source>
        <strain evidence="2 3">MUCL3349</strain>
    </source>
</reference>
<accession>A0A4Z1K8V0</accession>
<keyword evidence="3" id="KW-1185">Reference proteome</keyword>
<dbReference type="OrthoDB" id="10509886at2759"/>
<comment type="caution">
    <text evidence="2">The sequence shown here is derived from an EMBL/GenBank/DDBJ whole genome shotgun (WGS) entry which is preliminary data.</text>
</comment>
<name>A0A4Z1K8V0_9HELO</name>
<protein>
    <submittedName>
        <fullName evidence="2">Uncharacterized protein</fullName>
    </submittedName>
</protein>
<sequence>MSGNAPKGSKASKSAEGKLQHRSSSRERSQQQPQNSRNDKQETAPASENRATRNQIDKVTKKLAANINDNGPKSAEERAVLRKTLDNLESIRPR</sequence>
<evidence type="ECO:0000313" key="2">
    <source>
        <dbReference type="EMBL" id="TGO82080.1"/>
    </source>
</evidence>
<feature type="compositionally biased region" description="Low complexity" evidence="1">
    <location>
        <begin position="1"/>
        <end position="12"/>
    </location>
</feature>
<feature type="compositionally biased region" description="Basic and acidic residues" evidence="1">
    <location>
        <begin position="13"/>
        <end position="29"/>
    </location>
</feature>
<evidence type="ECO:0000313" key="3">
    <source>
        <dbReference type="Proteomes" id="UP000297280"/>
    </source>
</evidence>